<evidence type="ECO:0000259" key="1">
    <source>
        <dbReference type="Pfam" id="PF04991"/>
    </source>
</evidence>
<dbReference type="PANTHER" id="PTHR43404:SF2">
    <property type="entry name" value="LIPOPOLYSACCHARIDE CHOLINEPHOSPHOTRANSFERASE LICD"/>
    <property type="match status" value="1"/>
</dbReference>
<accession>A0ABM7WIA3</accession>
<protein>
    <submittedName>
        <fullName evidence="2">Phosphorylcholine transferase LicD</fullName>
    </submittedName>
</protein>
<dbReference type="PANTHER" id="PTHR43404">
    <property type="entry name" value="LIPOPOLYSACCHARIDE CHOLINEPHOSPHOTRANSFERASE LICD"/>
    <property type="match status" value="1"/>
</dbReference>
<gene>
    <name evidence="2" type="primary">licD1</name>
    <name evidence="2" type="ORF">CE91St30_13330</name>
</gene>
<evidence type="ECO:0000313" key="2">
    <source>
        <dbReference type="EMBL" id="BDE96000.1"/>
    </source>
</evidence>
<organism evidence="2 3">
    <name type="scientific">Raoultibacter timonensis</name>
    <dbReference type="NCBI Taxonomy" id="1907662"/>
    <lineage>
        <taxon>Bacteria</taxon>
        <taxon>Bacillati</taxon>
        <taxon>Actinomycetota</taxon>
        <taxon>Coriobacteriia</taxon>
        <taxon>Eggerthellales</taxon>
        <taxon>Eggerthellaceae</taxon>
        <taxon>Raoultibacter</taxon>
    </lineage>
</organism>
<proteinExistence type="predicted"/>
<sequence length="263" mass="30346">MERITTDDMKRIELEIMDEIDRICREKGLSYFLAYGSCLGAVRHGGFIPWDDDMDILMPRADYERLIAEFDAAKASDRFGLATYRDKSGIYPFVKVVDKTTKVYENFVQKTYATGVWVDIFPLDEAPNARDRAYVRGTRLALVRSLMVADPSVGSSPFVKLVKRIAHPFFSRMDPYAAARKIDENARNACARETDFYGDIIGEYVAGTLLPKAWFEPLEVPFEDRRYFIPKSYEEYLTKTYGDWRTPPAEEDRDVHVFEAYAL</sequence>
<feature type="domain" description="LicD/FKTN/FKRP nucleotidyltransferase" evidence="1">
    <location>
        <begin position="24"/>
        <end position="242"/>
    </location>
</feature>
<evidence type="ECO:0000313" key="3">
    <source>
        <dbReference type="Proteomes" id="UP001320544"/>
    </source>
</evidence>
<dbReference type="InterPro" id="IPR007074">
    <property type="entry name" value="LicD/FKTN/FKRP_NTP_transf"/>
</dbReference>
<name>A0ABM7WIA3_9ACTN</name>
<dbReference type="Proteomes" id="UP001320544">
    <property type="component" value="Chromosome"/>
</dbReference>
<keyword evidence="2" id="KW-0808">Transferase</keyword>
<keyword evidence="3" id="KW-1185">Reference proteome</keyword>
<dbReference type="Pfam" id="PF04991">
    <property type="entry name" value="LicD"/>
    <property type="match status" value="1"/>
</dbReference>
<dbReference type="GO" id="GO:0016740">
    <property type="term" value="F:transferase activity"/>
    <property type="evidence" value="ECO:0007669"/>
    <property type="project" value="UniProtKB-KW"/>
</dbReference>
<dbReference type="EMBL" id="AP025564">
    <property type="protein sequence ID" value="BDE96000.1"/>
    <property type="molecule type" value="Genomic_DNA"/>
</dbReference>
<reference evidence="2 3" key="1">
    <citation type="submission" date="2022-01" db="EMBL/GenBank/DDBJ databases">
        <title>Novel bile acid biosynthetic pathways are enriched in the microbiome of centenarians.</title>
        <authorList>
            <person name="Sato Y."/>
            <person name="Atarashi K."/>
            <person name="Plichta R.D."/>
            <person name="Arai Y."/>
            <person name="Sasajima S."/>
            <person name="Kearney M.S."/>
            <person name="Suda W."/>
            <person name="Takeshita K."/>
            <person name="Sasaki T."/>
            <person name="Okamoto S."/>
            <person name="Skelly N.A."/>
            <person name="Okamura Y."/>
            <person name="Vlamakis H."/>
            <person name="Li Y."/>
            <person name="Tanoue T."/>
            <person name="Takei H."/>
            <person name="Nittono H."/>
            <person name="Narushima S."/>
            <person name="Irie J."/>
            <person name="Itoh H."/>
            <person name="Moriya K."/>
            <person name="Sugiura Y."/>
            <person name="Suematsu M."/>
            <person name="Moritoki N."/>
            <person name="Shibata S."/>
            <person name="Littman R.D."/>
            <person name="Fischbach A.M."/>
            <person name="Uwamino Y."/>
            <person name="Inoue T."/>
            <person name="Honda A."/>
            <person name="Hattori M."/>
            <person name="Murai T."/>
            <person name="Xavier J.R."/>
            <person name="Hirose N."/>
            <person name="Honda K."/>
        </authorList>
    </citation>
    <scope>NUCLEOTIDE SEQUENCE [LARGE SCALE GENOMIC DNA]</scope>
    <source>
        <strain evidence="2 3">CE91-St30</strain>
    </source>
</reference>
<dbReference type="InterPro" id="IPR052942">
    <property type="entry name" value="LPS_cholinephosphotransferase"/>
</dbReference>
<dbReference type="RefSeq" id="WP_102378457.1">
    <property type="nucleotide sequence ID" value="NZ_AP025564.1"/>
</dbReference>